<keyword evidence="3" id="KW-1185">Reference proteome</keyword>
<proteinExistence type="predicted"/>
<evidence type="ECO:0000313" key="2">
    <source>
        <dbReference type="EMBL" id="MFC5411812.1"/>
    </source>
</evidence>
<dbReference type="EMBL" id="JBHSMA010000008">
    <property type="protein sequence ID" value="MFC5411812.1"/>
    <property type="molecule type" value="Genomic_DNA"/>
</dbReference>
<dbReference type="RefSeq" id="WP_379848699.1">
    <property type="nucleotide sequence ID" value="NZ_JBHSMA010000008.1"/>
</dbReference>
<dbReference type="SUPFAM" id="SSF109854">
    <property type="entry name" value="DinB/YfiT-like putative metalloenzymes"/>
    <property type="match status" value="1"/>
</dbReference>
<feature type="domain" description="DinB-like" evidence="1">
    <location>
        <begin position="34"/>
        <end position="172"/>
    </location>
</feature>
<name>A0ABW0IH78_9BACT</name>
<keyword evidence="2" id="KW-0808">Transferase</keyword>
<sequence length="179" mass="20628">MNAAEIVDRKFPIGPLTFQESYTPEELACNIEILETAPARYRQLVENRSAEELARTYREGSWTVQQLVHHVADMQMMHYFRMKKAIAEPDYDTLTMVNMGTWATTPDALTAPIEDSLLMFEGIHRRYAYLARSLDETQLARKCYHPVRQIWISQAQAVAMSVWHVQHHLAHINLALGVS</sequence>
<dbReference type="Pfam" id="PF12867">
    <property type="entry name" value="DinB_2"/>
    <property type="match status" value="1"/>
</dbReference>
<dbReference type="GO" id="GO:0016740">
    <property type="term" value="F:transferase activity"/>
    <property type="evidence" value="ECO:0007669"/>
    <property type="project" value="UniProtKB-KW"/>
</dbReference>
<dbReference type="NCBIfam" id="NF009807">
    <property type="entry name" value="PRK13291.1"/>
    <property type="match status" value="1"/>
</dbReference>
<organism evidence="2 3">
    <name type="scientific">Larkinella bovis</name>
    <dbReference type="NCBI Taxonomy" id="683041"/>
    <lineage>
        <taxon>Bacteria</taxon>
        <taxon>Pseudomonadati</taxon>
        <taxon>Bacteroidota</taxon>
        <taxon>Cytophagia</taxon>
        <taxon>Cytophagales</taxon>
        <taxon>Spirosomataceae</taxon>
        <taxon>Larkinella</taxon>
    </lineage>
</organism>
<dbReference type="Proteomes" id="UP001596106">
    <property type="component" value="Unassembled WGS sequence"/>
</dbReference>
<dbReference type="InterPro" id="IPR024775">
    <property type="entry name" value="DinB-like"/>
</dbReference>
<protein>
    <submittedName>
        <fullName evidence="2">YfiT family bacillithiol transferase</fullName>
    </submittedName>
</protein>
<dbReference type="Gene3D" id="1.20.120.450">
    <property type="entry name" value="dinb family like domain"/>
    <property type="match status" value="1"/>
</dbReference>
<comment type="caution">
    <text evidence="2">The sequence shown here is derived from an EMBL/GenBank/DDBJ whole genome shotgun (WGS) entry which is preliminary data.</text>
</comment>
<evidence type="ECO:0000313" key="3">
    <source>
        <dbReference type="Proteomes" id="UP001596106"/>
    </source>
</evidence>
<gene>
    <name evidence="2" type="ORF">ACFPMF_20990</name>
</gene>
<accession>A0ABW0IH78</accession>
<reference evidence="3" key="1">
    <citation type="journal article" date="2019" name="Int. J. Syst. Evol. Microbiol.">
        <title>The Global Catalogue of Microorganisms (GCM) 10K type strain sequencing project: providing services to taxonomists for standard genome sequencing and annotation.</title>
        <authorList>
            <consortium name="The Broad Institute Genomics Platform"/>
            <consortium name="The Broad Institute Genome Sequencing Center for Infectious Disease"/>
            <person name="Wu L."/>
            <person name="Ma J."/>
        </authorList>
    </citation>
    <scope>NUCLEOTIDE SEQUENCE [LARGE SCALE GENOMIC DNA]</scope>
    <source>
        <strain evidence="3">CCUG 55250</strain>
    </source>
</reference>
<evidence type="ECO:0000259" key="1">
    <source>
        <dbReference type="Pfam" id="PF12867"/>
    </source>
</evidence>
<dbReference type="InterPro" id="IPR034660">
    <property type="entry name" value="DinB/YfiT-like"/>
</dbReference>